<dbReference type="SUPFAM" id="SSF50630">
    <property type="entry name" value="Acid proteases"/>
    <property type="match status" value="1"/>
</dbReference>
<keyword evidence="10" id="KW-0511">Multifunctional enzyme</keyword>
<comment type="similarity">
    <text evidence="1">Belongs to the beta type-B retroviral polymerase family. HERV class-II K(HML-2) pol subfamily.</text>
</comment>
<evidence type="ECO:0000256" key="4">
    <source>
        <dbReference type="ARBA" id="ARBA00022679"/>
    </source>
</evidence>
<evidence type="ECO:0000259" key="14">
    <source>
        <dbReference type="PROSITE" id="PS50158"/>
    </source>
</evidence>
<dbReference type="InterPro" id="IPR012337">
    <property type="entry name" value="RNaseH-like_sf"/>
</dbReference>
<feature type="domain" description="CCHC-type" evidence="14">
    <location>
        <begin position="725"/>
        <end position="740"/>
    </location>
</feature>
<dbReference type="GO" id="GO:0003677">
    <property type="term" value="F:DNA binding"/>
    <property type="evidence" value="ECO:0007669"/>
    <property type="project" value="UniProtKB-KW"/>
</dbReference>
<evidence type="ECO:0000256" key="5">
    <source>
        <dbReference type="ARBA" id="ARBA00022695"/>
    </source>
</evidence>
<keyword evidence="17" id="KW-1185">Reference proteome</keyword>
<dbReference type="FunFam" id="3.30.70.270:FF:000020">
    <property type="entry name" value="Transposon Tf2-6 polyprotein-like Protein"/>
    <property type="match status" value="1"/>
</dbReference>
<dbReference type="InterPro" id="IPR021109">
    <property type="entry name" value="Peptidase_aspartic_dom_sf"/>
</dbReference>
<feature type="domain" description="Reverse transcriptase" evidence="15">
    <location>
        <begin position="938"/>
        <end position="1117"/>
    </location>
</feature>
<comment type="caution">
    <text evidence="16">The sequence shown here is derived from an EMBL/GenBank/DDBJ whole genome shotgun (WGS) entry which is preliminary data.</text>
</comment>
<evidence type="ECO:0000256" key="1">
    <source>
        <dbReference type="ARBA" id="ARBA00010879"/>
    </source>
</evidence>
<dbReference type="CDD" id="cd00303">
    <property type="entry name" value="retropepsin_like"/>
    <property type="match status" value="1"/>
</dbReference>
<feature type="region of interest" description="Disordered" evidence="13">
    <location>
        <begin position="677"/>
        <end position="703"/>
    </location>
</feature>
<evidence type="ECO:0000256" key="13">
    <source>
        <dbReference type="SAM" id="MobiDB-lite"/>
    </source>
</evidence>
<dbReference type="SMART" id="SM00343">
    <property type="entry name" value="ZnF_C2HC"/>
    <property type="match status" value="1"/>
</dbReference>
<keyword evidence="12" id="KW-0863">Zinc-finger</keyword>
<dbReference type="GO" id="GO:0004523">
    <property type="term" value="F:RNA-DNA hybrid ribonuclease activity"/>
    <property type="evidence" value="ECO:0007669"/>
    <property type="project" value="UniProtKB-EC"/>
</dbReference>
<dbReference type="InterPro" id="IPR043502">
    <property type="entry name" value="DNA/RNA_pol_sf"/>
</dbReference>
<dbReference type="Pfam" id="PF17919">
    <property type="entry name" value="RT_RNaseH_2"/>
    <property type="match status" value="1"/>
</dbReference>
<evidence type="ECO:0000313" key="16">
    <source>
        <dbReference type="EMBL" id="KAK3510027.1"/>
    </source>
</evidence>
<proteinExistence type="inferred from homology"/>
<evidence type="ECO:0000256" key="12">
    <source>
        <dbReference type="PROSITE-ProRule" id="PRU00047"/>
    </source>
</evidence>
<evidence type="ECO:0000256" key="2">
    <source>
        <dbReference type="ARBA" id="ARBA00012180"/>
    </source>
</evidence>
<evidence type="ECO:0000259" key="15">
    <source>
        <dbReference type="PROSITE" id="PS50878"/>
    </source>
</evidence>
<dbReference type="Gene3D" id="1.10.340.70">
    <property type="match status" value="1"/>
</dbReference>
<dbReference type="FunFam" id="3.10.20.370:FF:000003">
    <property type="entry name" value="Transposon Tf2-6 polyprotein"/>
    <property type="match status" value="1"/>
</dbReference>
<evidence type="ECO:0000256" key="10">
    <source>
        <dbReference type="ARBA" id="ARBA00023268"/>
    </source>
</evidence>
<dbReference type="PROSITE" id="PS50158">
    <property type="entry name" value="ZF_CCHC"/>
    <property type="match status" value="1"/>
</dbReference>
<evidence type="ECO:0000256" key="11">
    <source>
        <dbReference type="ARBA" id="ARBA00039658"/>
    </source>
</evidence>
<dbReference type="SUPFAM" id="SSF56672">
    <property type="entry name" value="DNA/RNA polymerases"/>
    <property type="match status" value="1"/>
</dbReference>
<dbReference type="InterPro" id="IPR041577">
    <property type="entry name" value="RT_RNaseH_2"/>
</dbReference>
<evidence type="ECO:0000256" key="3">
    <source>
        <dbReference type="ARBA" id="ARBA00022670"/>
    </source>
</evidence>
<evidence type="ECO:0000313" key="17">
    <source>
        <dbReference type="Proteomes" id="UP001274896"/>
    </source>
</evidence>
<dbReference type="PROSITE" id="PS50878">
    <property type="entry name" value="RT_POL"/>
    <property type="match status" value="1"/>
</dbReference>
<keyword evidence="8" id="KW-0255">Endonuclease</keyword>
<feature type="region of interest" description="Disordered" evidence="13">
    <location>
        <begin position="1"/>
        <end position="41"/>
    </location>
</feature>
<evidence type="ECO:0000256" key="6">
    <source>
        <dbReference type="ARBA" id="ARBA00022722"/>
    </source>
</evidence>
<keyword evidence="4" id="KW-0808">Transferase</keyword>
<keyword evidence="5" id="KW-0548">Nucleotidyltransferase</keyword>
<organism evidence="16 17">
    <name type="scientific">Hemibagrus guttatus</name>
    <dbReference type="NCBI Taxonomy" id="175788"/>
    <lineage>
        <taxon>Eukaryota</taxon>
        <taxon>Metazoa</taxon>
        <taxon>Chordata</taxon>
        <taxon>Craniata</taxon>
        <taxon>Vertebrata</taxon>
        <taxon>Euteleostomi</taxon>
        <taxon>Actinopterygii</taxon>
        <taxon>Neopterygii</taxon>
        <taxon>Teleostei</taxon>
        <taxon>Ostariophysi</taxon>
        <taxon>Siluriformes</taxon>
        <taxon>Bagridae</taxon>
        <taxon>Hemibagrus</taxon>
    </lineage>
</organism>
<dbReference type="PANTHER" id="PTHR37984">
    <property type="entry name" value="PROTEIN CBG26694"/>
    <property type="match status" value="1"/>
</dbReference>
<dbReference type="Pfam" id="PF00098">
    <property type="entry name" value="zf-CCHC"/>
    <property type="match status" value="1"/>
</dbReference>
<evidence type="ECO:0000256" key="7">
    <source>
        <dbReference type="ARBA" id="ARBA00022750"/>
    </source>
</evidence>
<dbReference type="Gene3D" id="3.30.70.270">
    <property type="match status" value="2"/>
</dbReference>
<dbReference type="InterPro" id="IPR050951">
    <property type="entry name" value="Retrovirus_Pol_polyprotein"/>
</dbReference>
<dbReference type="Pfam" id="PF17921">
    <property type="entry name" value="Integrase_H2C2"/>
    <property type="match status" value="1"/>
</dbReference>
<accession>A0AAE0PXX0</accession>
<reference evidence="16" key="1">
    <citation type="submission" date="2023-06" db="EMBL/GenBank/DDBJ databases">
        <title>Male Hemibagrus guttatus genome.</title>
        <authorList>
            <person name="Bian C."/>
        </authorList>
    </citation>
    <scope>NUCLEOTIDE SEQUENCE</scope>
    <source>
        <strain evidence="16">Male_cb2023</strain>
        <tissue evidence="16">Muscle</tissue>
    </source>
</reference>
<dbReference type="Pfam" id="PF00078">
    <property type="entry name" value="RVT_1"/>
    <property type="match status" value="1"/>
</dbReference>
<dbReference type="GO" id="GO:0006508">
    <property type="term" value="P:proteolysis"/>
    <property type="evidence" value="ECO:0007669"/>
    <property type="project" value="UniProtKB-KW"/>
</dbReference>
<protein>
    <recommendedName>
        <fullName evidence="11">Gypsy retrotransposon integrase-like protein 1</fullName>
        <ecNumber evidence="2">3.1.26.4</ecNumber>
    </recommendedName>
</protein>
<dbReference type="PANTHER" id="PTHR37984:SF5">
    <property type="entry name" value="PROTEIN NYNRIN-LIKE"/>
    <property type="match status" value="1"/>
</dbReference>
<keyword evidence="8" id="KW-0378">Hydrolase</keyword>
<feature type="compositionally biased region" description="Basic and acidic residues" evidence="13">
    <location>
        <begin position="689"/>
        <end position="700"/>
    </location>
</feature>
<gene>
    <name evidence="16" type="ORF">QTP70_026004</name>
</gene>
<dbReference type="SUPFAM" id="SSF53098">
    <property type="entry name" value="Ribonuclease H-like"/>
    <property type="match status" value="1"/>
</dbReference>
<dbReference type="Gene3D" id="2.40.70.10">
    <property type="entry name" value="Acid Proteases"/>
    <property type="match status" value="1"/>
</dbReference>
<keyword evidence="12" id="KW-0479">Metal-binding</keyword>
<name>A0AAE0PXX0_9TELE</name>
<dbReference type="Pfam" id="PF03732">
    <property type="entry name" value="Retrotrans_gag"/>
    <property type="match status" value="1"/>
</dbReference>
<dbReference type="Gene3D" id="3.10.10.10">
    <property type="entry name" value="HIV Type 1 Reverse Transcriptase, subunit A, domain 1"/>
    <property type="match status" value="1"/>
</dbReference>
<dbReference type="InterPro" id="IPR043128">
    <property type="entry name" value="Rev_trsase/Diguanyl_cyclase"/>
</dbReference>
<dbReference type="InterPro" id="IPR041588">
    <property type="entry name" value="Integrase_H2C2"/>
</dbReference>
<dbReference type="EMBL" id="JAUCMX010000026">
    <property type="protein sequence ID" value="KAK3510027.1"/>
    <property type="molecule type" value="Genomic_DNA"/>
</dbReference>
<keyword evidence="9" id="KW-0238">DNA-binding</keyword>
<dbReference type="SUPFAM" id="SSF57756">
    <property type="entry name" value="Retrovirus zinc finger-like domains"/>
    <property type="match status" value="1"/>
</dbReference>
<dbReference type="InterPro" id="IPR001878">
    <property type="entry name" value="Znf_CCHC"/>
</dbReference>
<dbReference type="InterPro" id="IPR036875">
    <property type="entry name" value="Znf_CCHC_sf"/>
</dbReference>
<dbReference type="InterPro" id="IPR005162">
    <property type="entry name" value="Retrotrans_gag_dom"/>
</dbReference>
<keyword evidence="6" id="KW-0540">Nuclease</keyword>
<dbReference type="Proteomes" id="UP001274896">
    <property type="component" value="Unassembled WGS sequence"/>
</dbReference>
<dbReference type="EC" id="3.1.26.4" evidence="2"/>
<dbReference type="GO" id="GO:0008270">
    <property type="term" value="F:zinc ion binding"/>
    <property type="evidence" value="ECO:0007669"/>
    <property type="project" value="UniProtKB-KW"/>
</dbReference>
<dbReference type="CDD" id="cd01647">
    <property type="entry name" value="RT_LTR"/>
    <property type="match status" value="1"/>
</dbReference>
<dbReference type="FunFam" id="1.10.340.70:FF:000001">
    <property type="entry name" value="Retrovirus-related Pol polyprotein from transposon gypsy-like Protein"/>
    <property type="match status" value="1"/>
</dbReference>
<dbReference type="Gene3D" id="4.10.60.10">
    <property type="entry name" value="Zinc finger, CCHC-type"/>
    <property type="match status" value="1"/>
</dbReference>
<keyword evidence="12" id="KW-0862">Zinc</keyword>
<keyword evidence="7" id="KW-0064">Aspartyl protease</keyword>
<keyword evidence="3" id="KW-0645">Protease</keyword>
<dbReference type="GO" id="GO:0004190">
    <property type="term" value="F:aspartic-type endopeptidase activity"/>
    <property type="evidence" value="ECO:0007669"/>
    <property type="project" value="UniProtKB-KW"/>
</dbReference>
<dbReference type="InterPro" id="IPR000477">
    <property type="entry name" value="RT_dom"/>
</dbReference>
<evidence type="ECO:0000256" key="9">
    <source>
        <dbReference type="ARBA" id="ARBA00023125"/>
    </source>
</evidence>
<dbReference type="CDD" id="cd09274">
    <property type="entry name" value="RNase_HI_RT_Ty3"/>
    <property type="match status" value="1"/>
</dbReference>
<evidence type="ECO:0000256" key="8">
    <source>
        <dbReference type="ARBA" id="ARBA00022759"/>
    </source>
</evidence>
<sequence>MEKFYKRKNVNFELGPGQNSDPDEGPSMNGGQKKAKTVTSSKVSRQYNESYISFGFTFTGDATTLTPLCLVCGEKLANSAMVASKLKRHLQMKHPSLQNKNADYFVHLRENTEKQATFMRRTTKVNERALKASYHVAELVSKSKKSHTVAESLILPACKANVNEMLGPEAVKEIAKVSLSDNTISRHIDDMSADIENVVLEKIHISKKFALQLDDSTDISGHAQLLANVRFVDGDAIRENFLFCKALPEKVTGEEIFRVTSEYLEKEGLKWENCTSVCTDEAAAMVRRTKFFVSRVKERNPDVIVTHCFLHREALVAKTLPADLVPVIDVVVRMVNFVKTQPVKSHIFASLCEEMGAENKALLFHTEVRWLSRSKVLACVYELWEELKVFLTNEGSDYTKLLASDEWCARLAYLADIFHHLNELNTRMQGRNENLLTTRRMDPATSASGGQPLQITSPITDPAELRDIIVRQGAIIRSYQDQVTALQARLSGASIAAPIDPPSARGESPRLALPEKFDGSADRCRGFLRQCEVFFSHQPGMYREEGTKCAFLLSLMTDRALEWASAIWDADPQVKLSFAYFAGMIREVFEYPAGGKDISLQLMELRQGSETAADYAIRFRTLAAQSGWNDAALWAVFRAGLNPGLQAELACHTEATSLSQFVATSIRLDNLRRQHCTGTQASASARSRVRTDYPEHREEAPEPMQLGRSRLAAQGHRPRGQMRLCYNCGASGHLSSRCPERPSSAQVGGSSLFFSLTVPVSLRCSDRWFSVTALIDSGAAVNLIDRALVEELGIPTFPCVPSLRITAIDSQPIGEGYLTRQTELLDFRVGLFHHEQLAFYVTASPANPVILGFPWLRHHDPQISWRSGELARWSPACLKGCLRDPVPRPCGTSRVDEMTSAAHVHLPHQYTDFMEVFSEERAARLPTHQVWDLYRDCPGRGAHSTIHLPAAAGFFFVGKRDGGLRPCIDYRGLNAITVRYPYPLPLVPAALEQLRGARVFTKLDLRSAYNLVRIREGDEWKTAFHTTRGHYEYCVMPFGLTNAPAVFQALINGVFQDLLGKGVIAYIDDILVYSSSMEEHVRMVREVLGRLQQHHLYAKLEKCEFHRSTVTFLGYVISRHGVEMDVVKVQAVTEWPAPTSVRELQRFLGFANFYRRFIRNYSSVAGPLTSLLRGKPKKLTWTDPARSAFQQLKNCFTTAPILRHPDPDLPFVVEVDASSSGLGAVLSQRHGEPGKLHPCAFYSRKLTSAEVNYDVGNRELLAIKAALEEWRHWLEGARHPFQVLTDHRNLEYLRGAKRLNPRQARWAIFFTRFAFTVTYHPGSKNGKADALSRQFEADDEPIQPDVILPATAILAPVQWNLIEEIRRAHTDEPPPAGCPPTKLFVPLHFRQQVMQWVHEAPSSGHPGIRRSTQLVRNRFWWSSLGSDVEEYVRSCPTCAQARTSRLLPEGLLEPLPIPRRPWSHLSVDFLTDLPDSGGFTTVMWW</sequence>